<evidence type="ECO:0000256" key="10">
    <source>
        <dbReference type="SAM" id="MobiDB-lite"/>
    </source>
</evidence>
<dbReference type="GO" id="GO:0046849">
    <property type="term" value="P:bone remodeling"/>
    <property type="evidence" value="ECO:0007669"/>
    <property type="project" value="InterPro"/>
</dbReference>
<evidence type="ECO:0000256" key="1">
    <source>
        <dbReference type="ARBA" id="ARBA00002371"/>
    </source>
</evidence>
<dbReference type="InterPro" id="IPR010892">
    <property type="entry name" value="Spp-24"/>
</dbReference>
<evidence type="ECO:0000256" key="2">
    <source>
        <dbReference type="ARBA" id="ARBA00004613"/>
    </source>
</evidence>
<accession>A0A8T2IPX8</accession>
<evidence type="ECO:0000313" key="12">
    <source>
        <dbReference type="Proteomes" id="UP000812440"/>
    </source>
</evidence>
<comment type="caution">
    <text evidence="11">The sequence shown here is derived from an EMBL/GenBank/DDBJ whole genome shotgun (WGS) entry which is preliminary data.</text>
</comment>
<sequence>LPYFYHDDKVITTALDASLAQVNNEFWGVNLFRVKRSTVKLVNYLTDSKDDLDLTLEFGVRETICNKKTFRDPTTCNFKVGYVAMERSCTSYVQILEGQTRVLSIHCKMPSYSSSESSSSEEKFRRTWSPQSVRQDSGRFPSQLEEYGERNKKPNLGREREQWHMPAFE</sequence>
<feature type="compositionally biased region" description="Basic and acidic residues" evidence="10">
    <location>
        <begin position="147"/>
        <end position="163"/>
    </location>
</feature>
<dbReference type="PANTHER" id="PTHR15444">
    <property type="entry name" value="SECRETED PHOSPHOPROTEIN 24"/>
    <property type="match status" value="1"/>
</dbReference>
<dbReference type="InterPro" id="IPR046350">
    <property type="entry name" value="Cystatin_sf"/>
</dbReference>
<evidence type="ECO:0000313" key="11">
    <source>
        <dbReference type="EMBL" id="KAG8432561.1"/>
    </source>
</evidence>
<name>A0A8T2IPX8_9PIPI</name>
<comment type="function">
    <text evidence="1">Could coordinate an aspect of bone turnover.</text>
</comment>
<dbReference type="SUPFAM" id="SSF54403">
    <property type="entry name" value="Cystatin/monellin"/>
    <property type="match status" value="1"/>
</dbReference>
<keyword evidence="8" id="KW-1015">Disulfide bond</keyword>
<keyword evidence="5" id="KW-0964">Secreted</keyword>
<dbReference type="PANTHER" id="PTHR15444:SF4">
    <property type="entry name" value="SECRETED PHOSPHOPROTEIN 24"/>
    <property type="match status" value="1"/>
</dbReference>
<dbReference type="Gene3D" id="3.10.450.10">
    <property type="match status" value="1"/>
</dbReference>
<dbReference type="Pfam" id="PF07448">
    <property type="entry name" value="Spp-24"/>
    <property type="match status" value="1"/>
</dbReference>
<dbReference type="Proteomes" id="UP000812440">
    <property type="component" value="Chromosome 9"/>
</dbReference>
<comment type="subcellular location">
    <subcellularLocation>
        <location evidence="2">Secreted</location>
    </subcellularLocation>
</comment>
<evidence type="ECO:0000256" key="5">
    <source>
        <dbReference type="ARBA" id="ARBA00022525"/>
    </source>
</evidence>
<reference evidence="11" key="1">
    <citation type="thesis" date="2020" institute="ProQuest LLC" country="789 East Eisenhower Parkway, Ann Arbor, MI, USA">
        <title>Comparative Genomics and Chromosome Evolution.</title>
        <authorList>
            <person name="Mudd A.B."/>
        </authorList>
    </citation>
    <scope>NUCLEOTIDE SEQUENCE</scope>
    <source>
        <strain evidence="11">Female2</strain>
        <tissue evidence="11">Blood</tissue>
    </source>
</reference>
<dbReference type="AlphaFoldDB" id="A0A8T2IPX8"/>
<protein>
    <recommendedName>
        <fullName evidence="4">Secreted phosphoprotein 24</fullName>
    </recommendedName>
    <alternativeName>
        <fullName evidence="9">Secreted phosphoprotein 2</fullName>
    </alternativeName>
</protein>
<feature type="region of interest" description="Disordered" evidence="10">
    <location>
        <begin position="111"/>
        <end position="169"/>
    </location>
</feature>
<keyword evidence="7" id="KW-0732">Signal</keyword>
<comment type="similarity">
    <text evidence="3">Belongs to the SPP2 family.</text>
</comment>
<gene>
    <name evidence="11" type="ORF">GDO86_016990</name>
</gene>
<evidence type="ECO:0000256" key="7">
    <source>
        <dbReference type="ARBA" id="ARBA00022729"/>
    </source>
</evidence>
<dbReference type="OrthoDB" id="9944258at2759"/>
<evidence type="ECO:0000256" key="4">
    <source>
        <dbReference type="ARBA" id="ARBA00020365"/>
    </source>
</evidence>
<organism evidence="11 12">
    <name type="scientific">Hymenochirus boettgeri</name>
    <name type="common">Congo dwarf clawed frog</name>
    <dbReference type="NCBI Taxonomy" id="247094"/>
    <lineage>
        <taxon>Eukaryota</taxon>
        <taxon>Metazoa</taxon>
        <taxon>Chordata</taxon>
        <taxon>Craniata</taxon>
        <taxon>Vertebrata</taxon>
        <taxon>Euteleostomi</taxon>
        <taxon>Amphibia</taxon>
        <taxon>Batrachia</taxon>
        <taxon>Anura</taxon>
        <taxon>Pipoidea</taxon>
        <taxon>Pipidae</taxon>
        <taxon>Pipinae</taxon>
        <taxon>Hymenochirus</taxon>
    </lineage>
</organism>
<evidence type="ECO:0000256" key="8">
    <source>
        <dbReference type="ARBA" id="ARBA00023157"/>
    </source>
</evidence>
<feature type="non-terminal residue" evidence="11">
    <location>
        <position position="1"/>
    </location>
</feature>
<evidence type="ECO:0000256" key="6">
    <source>
        <dbReference type="ARBA" id="ARBA00022553"/>
    </source>
</evidence>
<keyword evidence="12" id="KW-1185">Reference proteome</keyword>
<proteinExistence type="inferred from homology"/>
<evidence type="ECO:0000256" key="9">
    <source>
        <dbReference type="ARBA" id="ARBA00029627"/>
    </source>
</evidence>
<dbReference type="EMBL" id="JAACNH010000009">
    <property type="protein sequence ID" value="KAG8432561.1"/>
    <property type="molecule type" value="Genomic_DNA"/>
</dbReference>
<dbReference type="GO" id="GO:0005576">
    <property type="term" value="C:extracellular region"/>
    <property type="evidence" value="ECO:0007669"/>
    <property type="project" value="UniProtKB-SubCell"/>
</dbReference>
<evidence type="ECO:0000256" key="3">
    <source>
        <dbReference type="ARBA" id="ARBA00008576"/>
    </source>
</evidence>
<keyword evidence="6" id="KW-0597">Phosphoprotein</keyword>